<accession>K2JFA8</accession>
<dbReference type="PATRIC" id="fig|1208323.3.peg.3336"/>
<protein>
    <recommendedName>
        <fullName evidence="6">Hemerythrin-like domain-containing protein</fullName>
    </recommendedName>
</protein>
<evidence type="ECO:0000256" key="4">
    <source>
        <dbReference type="ARBA" id="ARBA00023004"/>
    </source>
</evidence>
<keyword evidence="3" id="KW-0479">Metal-binding</keyword>
<name>K2JFA8_9RHOB</name>
<dbReference type="Pfam" id="PF01814">
    <property type="entry name" value="Hemerythrin"/>
    <property type="match status" value="1"/>
</dbReference>
<keyword evidence="2" id="KW-0963">Cytoplasm</keyword>
<organism evidence="7 8">
    <name type="scientific">Celeribacter baekdonensis B30</name>
    <dbReference type="NCBI Taxonomy" id="1208323"/>
    <lineage>
        <taxon>Bacteria</taxon>
        <taxon>Pseudomonadati</taxon>
        <taxon>Pseudomonadota</taxon>
        <taxon>Alphaproteobacteria</taxon>
        <taxon>Rhodobacterales</taxon>
        <taxon>Roseobacteraceae</taxon>
        <taxon>Celeribacter</taxon>
    </lineage>
</organism>
<evidence type="ECO:0000259" key="6">
    <source>
        <dbReference type="Pfam" id="PF01814"/>
    </source>
</evidence>
<dbReference type="AlphaFoldDB" id="K2JFA8"/>
<reference evidence="7 8" key="1">
    <citation type="submission" date="2012-09" db="EMBL/GenBank/DDBJ databases">
        <title>Celeribacter baekdonensis B30 Genome Sequencing.</title>
        <authorList>
            <person name="Wang W."/>
        </authorList>
    </citation>
    <scope>NUCLEOTIDE SEQUENCE [LARGE SCALE GENOMIC DNA]</scope>
    <source>
        <strain evidence="7 8">B30</strain>
    </source>
</reference>
<dbReference type="EMBL" id="AMRK01000010">
    <property type="protein sequence ID" value="EKE69309.1"/>
    <property type="molecule type" value="Genomic_DNA"/>
</dbReference>
<keyword evidence="8" id="KW-1185">Reference proteome</keyword>
<evidence type="ECO:0000256" key="5">
    <source>
        <dbReference type="SAM" id="MobiDB-lite"/>
    </source>
</evidence>
<sequence length="184" mass="20350">MRILDTNLLRPAQGLGDEPEKGSTMNTLAEADVPQETGALIDHILTRYHEMHRADFAALMLLAERVEHVHEGDAEAPVGLAQALATLAHEMEDHMTKEERILFPAMRDGGGAGIEHPIAVMRADHDDHAENIALIRQLTHDLTPPEHACGSWRSLYSGTLTLFDDIAAHIALENDVLFPRFERG</sequence>
<dbReference type="GO" id="GO:0046872">
    <property type="term" value="F:metal ion binding"/>
    <property type="evidence" value="ECO:0007669"/>
    <property type="project" value="UniProtKB-KW"/>
</dbReference>
<dbReference type="PANTHER" id="PTHR36438">
    <property type="entry name" value="IRON-SULFUR CLUSTER REPAIR PROTEIN YTFE"/>
    <property type="match status" value="1"/>
</dbReference>
<evidence type="ECO:0000313" key="7">
    <source>
        <dbReference type="EMBL" id="EKE69309.1"/>
    </source>
</evidence>
<dbReference type="STRING" id="1208323.B30_16113"/>
<dbReference type="RefSeq" id="WP_009573211.1">
    <property type="nucleotide sequence ID" value="NZ_AMRK01000010.1"/>
</dbReference>
<dbReference type="Gene3D" id="1.20.120.520">
    <property type="entry name" value="nmb1532 protein domain like"/>
    <property type="match status" value="1"/>
</dbReference>
<evidence type="ECO:0000256" key="2">
    <source>
        <dbReference type="ARBA" id="ARBA00022490"/>
    </source>
</evidence>
<keyword evidence="4" id="KW-0408">Iron</keyword>
<comment type="subcellular location">
    <subcellularLocation>
        <location evidence="1">Cytoplasm</location>
    </subcellularLocation>
</comment>
<dbReference type="InterPro" id="IPR012312">
    <property type="entry name" value="Hemerythrin-like"/>
</dbReference>
<gene>
    <name evidence="7" type="ORF">B30_16113</name>
</gene>
<evidence type="ECO:0000256" key="3">
    <source>
        <dbReference type="ARBA" id="ARBA00022723"/>
    </source>
</evidence>
<comment type="caution">
    <text evidence="7">The sequence shown here is derived from an EMBL/GenBank/DDBJ whole genome shotgun (WGS) entry which is preliminary data.</text>
</comment>
<evidence type="ECO:0000256" key="1">
    <source>
        <dbReference type="ARBA" id="ARBA00004496"/>
    </source>
</evidence>
<proteinExistence type="predicted"/>
<evidence type="ECO:0000313" key="8">
    <source>
        <dbReference type="Proteomes" id="UP000006762"/>
    </source>
</evidence>
<dbReference type="InterPro" id="IPR019903">
    <property type="entry name" value="RIC_family"/>
</dbReference>
<feature type="region of interest" description="Disordered" evidence="5">
    <location>
        <begin position="1"/>
        <end position="23"/>
    </location>
</feature>
<feature type="domain" description="Hemerythrin-like" evidence="6">
    <location>
        <begin position="41"/>
        <end position="180"/>
    </location>
</feature>
<dbReference type="Proteomes" id="UP000006762">
    <property type="component" value="Unassembled WGS sequence"/>
</dbReference>
<dbReference type="GO" id="GO:0005737">
    <property type="term" value="C:cytoplasm"/>
    <property type="evidence" value="ECO:0007669"/>
    <property type="project" value="UniProtKB-SubCell"/>
</dbReference>
<dbReference type="eggNOG" id="COG2846">
    <property type="taxonomic scope" value="Bacteria"/>
</dbReference>
<dbReference type="PANTHER" id="PTHR36438:SF1">
    <property type="entry name" value="IRON-SULFUR CLUSTER REPAIR PROTEIN YTFE"/>
    <property type="match status" value="1"/>
</dbReference>